<gene>
    <name evidence="1" type="ORF">A2Y83_02180</name>
</gene>
<sequence length="59" mass="6770">MLINGLSPKYHFASFLRNEERNPAILRDRLFRVTTAKKSLVWQQFEETAPSAVKCLCSG</sequence>
<comment type="caution">
    <text evidence="1">The sequence shown here is derived from an EMBL/GenBank/DDBJ whole genome shotgun (WGS) entry which is preliminary data.</text>
</comment>
<organism evidence="1 2">
    <name type="scientific">Candidatus Falkowbacteria bacterium RBG_13_39_14</name>
    <dbReference type="NCBI Taxonomy" id="1797985"/>
    <lineage>
        <taxon>Bacteria</taxon>
        <taxon>Candidatus Falkowiibacteriota</taxon>
    </lineage>
</organism>
<evidence type="ECO:0000313" key="1">
    <source>
        <dbReference type="EMBL" id="OGF21377.1"/>
    </source>
</evidence>
<reference evidence="1 2" key="1">
    <citation type="journal article" date="2016" name="Nat. Commun.">
        <title>Thousands of microbial genomes shed light on interconnected biogeochemical processes in an aquifer system.</title>
        <authorList>
            <person name="Anantharaman K."/>
            <person name="Brown C.T."/>
            <person name="Hug L.A."/>
            <person name="Sharon I."/>
            <person name="Castelle C.J."/>
            <person name="Probst A.J."/>
            <person name="Thomas B.C."/>
            <person name="Singh A."/>
            <person name="Wilkins M.J."/>
            <person name="Karaoz U."/>
            <person name="Brodie E.L."/>
            <person name="Williams K.H."/>
            <person name="Hubbard S.S."/>
            <person name="Banfield J.F."/>
        </authorList>
    </citation>
    <scope>NUCLEOTIDE SEQUENCE [LARGE SCALE GENOMIC DNA]</scope>
</reference>
<dbReference type="AlphaFoldDB" id="A0A1F5S3V7"/>
<dbReference type="EMBL" id="MFFS01000063">
    <property type="protein sequence ID" value="OGF21377.1"/>
    <property type="molecule type" value="Genomic_DNA"/>
</dbReference>
<protein>
    <submittedName>
        <fullName evidence="1">Uncharacterized protein</fullName>
    </submittedName>
</protein>
<evidence type="ECO:0000313" key="2">
    <source>
        <dbReference type="Proteomes" id="UP000178323"/>
    </source>
</evidence>
<proteinExistence type="predicted"/>
<name>A0A1F5S3V7_9BACT</name>
<dbReference type="Proteomes" id="UP000178323">
    <property type="component" value="Unassembled WGS sequence"/>
</dbReference>
<accession>A0A1F5S3V7</accession>